<reference evidence="3 4" key="1">
    <citation type="submission" date="2019-01" db="EMBL/GenBank/DDBJ databases">
        <title>Complete Genome Sequence and Annotation of the Paracoccus pantotrophus type strain DSM 2944.</title>
        <authorList>
            <person name="Bockwoldt J.A."/>
            <person name="Zimmermann M."/>
            <person name="Tiso T."/>
            <person name="Blank L.M."/>
        </authorList>
    </citation>
    <scope>NUCLEOTIDE SEQUENCE [LARGE SCALE GENOMIC DNA]</scope>
    <source>
        <strain evidence="3 4">DSM 2944</strain>
    </source>
</reference>
<dbReference type="InterPro" id="IPR014710">
    <property type="entry name" value="RmlC-like_jellyroll"/>
</dbReference>
<dbReference type="AlphaFoldDB" id="A0AAE6NY72"/>
<evidence type="ECO:0000313" key="3">
    <source>
        <dbReference type="EMBL" id="QFG37217.1"/>
    </source>
</evidence>
<proteinExistence type="predicted"/>
<gene>
    <name evidence="3" type="ORF">ESD82_13645</name>
</gene>
<dbReference type="InterPro" id="IPR052538">
    <property type="entry name" value="Flavonoid_dioxygenase-like"/>
</dbReference>
<evidence type="ECO:0000313" key="4">
    <source>
        <dbReference type="Proteomes" id="UP000326453"/>
    </source>
</evidence>
<accession>A0AAE6NY72</accession>
<evidence type="ECO:0000256" key="1">
    <source>
        <dbReference type="SAM" id="MobiDB-lite"/>
    </source>
</evidence>
<feature type="compositionally biased region" description="Low complexity" evidence="1">
    <location>
        <begin position="15"/>
        <end position="28"/>
    </location>
</feature>
<dbReference type="EMBL" id="CP044426">
    <property type="protein sequence ID" value="QFG37217.1"/>
    <property type="molecule type" value="Genomic_DNA"/>
</dbReference>
<name>A0AAE6NY72_PARPN</name>
<dbReference type="InterPro" id="IPR011051">
    <property type="entry name" value="RmlC_Cupin_sf"/>
</dbReference>
<dbReference type="Gene3D" id="2.60.120.10">
    <property type="entry name" value="Jelly Rolls"/>
    <property type="match status" value="1"/>
</dbReference>
<protein>
    <submittedName>
        <fullName evidence="3">Cupin domain-containing protein</fullName>
    </submittedName>
</protein>
<dbReference type="PANTHER" id="PTHR43346">
    <property type="entry name" value="LIGAND BINDING DOMAIN PROTEIN, PUTATIVE (AFU_ORTHOLOGUE AFUA_6G14370)-RELATED"/>
    <property type="match status" value="1"/>
</dbReference>
<evidence type="ECO:0000259" key="2">
    <source>
        <dbReference type="Pfam" id="PF07883"/>
    </source>
</evidence>
<feature type="region of interest" description="Disordered" evidence="1">
    <location>
        <begin position="1"/>
        <end position="30"/>
    </location>
</feature>
<feature type="domain" description="Cupin type-2" evidence="2">
    <location>
        <begin position="97"/>
        <end position="162"/>
    </location>
</feature>
<dbReference type="KEGG" id="ppan:ESD82_13645"/>
<dbReference type="PANTHER" id="PTHR43346:SF1">
    <property type="entry name" value="QUERCETIN 2,3-DIOXYGENASE-RELATED"/>
    <property type="match status" value="1"/>
</dbReference>
<dbReference type="Pfam" id="PF07883">
    <property type="entry name" value="Cupin_2"/>
    <property type="match status" value="1"/>
</dbReference>
<organism evidence="3 4">
    <name type="scientific">Paracoccus pantotrophus</name>
    <name type="common">Thiosphaera pantotropha</name>
    <dbReference type="NCBI Taxonomy" id="82367"/>
    <lineage>
        <taxon>Bacteria</taxon>
        <taxon>Pseudomonadati</taxon>
        <taxon>Pseudomonadota</taxon>
        <taxon>Alphaproteobacteria</taxon>
        <taxon>Rhodobacterales</taxon>
        <taxon>Paracoccaceae</taxon>
        <taxon>Paracoccus</taxon>
    </lineage>
</organism>
<dbReference type="Proteomes" id="UP000326453">
    <property type="component" value="Chromosome 1"/>
</dbReference>
<dbReference type="SUPFAM" id="SSF51182">
    <property type="entry name" value="RmlC-like cupins"/>
    <property type="match status" value="1"/>
</dbReference>
<sequence length="169" mass="18390">MSRPATAGLQRTVLSSSPCSPSATCSSSDEGCWHEVESAHRCRSRPFERADTRKSSAYPVDVPSSDRLCPKIREAEAVVQTILYYKTDKLTFGSSQLSPGQTGAVDKGHPNSHEVFFCARGTVLLMCGDKYYEMHEGDAVLVPPSEPHQLTNIGSEIALVTWSLAPSEN</sequence>
<dbReference type="InterPro" id="IPR013096">
    <property type="entry name" value="Cupin_2"/>
</dbReference>